<organism evidence="2">
    <name type="scientific">mine drainage metagenome</name>
    <dbReference type="NCBI Taxonomy" id="410659"/>
    <lineage>
        <taxon>unclassified sequences</taxon>
        <taxon>metagenomes</taxon>
        <taxon>ecological metagenomes</taxon>
    </lineage>
</organism>
<dbReference type="PANTHER" id="PTHR43794:SF11">
    <property type="entry name" value="AMIDOHYDROLASE-RELATED DOMAIN-CONTAINING PROTEIN"/>
    <property type="match status" value="1"/>
</dbReference>
<accession>T0YC00</accession>
<dbReference type="SUPFAM" id="SSF51338">
    <property type="entry name" value="Composite domain of metallo-dependent hydrolases"/>
    <property type="match status" value="1"/>
</dbReference>
<dbReference type="InterPro" id="IPR032466">
    <property type="entry name" value="Metal_Hydrolase"/>
</dbReference>
<proteinExistence type="predicted"/>
<dbReference type="Gene3D" id="3.20.20.140">
    <property type="entry name" value="Metal-dependent hydrolases"/>
    <property type="match status" value="1"/>
</dbReference>
<reference evidence="2" key="1">
    <citation type="submission" date="2013-08" db="EMBL/GenBank/DDBJ databases">
        <authorList>
            <person name="Mendez C."/>
            <person name="Richter M."/>
            <person name="Ferrer M."/>
            <person name="Sanchez J."/>
        </authorList>
    </citation>
    <scope>NUCLEOTIDE SEQUENCE</scope>
</reference>
<dbReference type="EMBL" id="AUZZ01010561">
    <property type="protein sequence ID" value="EQD29317.1"/>
    <property type="molecule type" value="Genomic_DNA"/>
</dbReference>
<dbReference type="InterPro" id="IPR050287">
    <property type="entry name" value="MTA/SAH_deaminase"/>
</dbReference>
<name>T0YC00_9ZZZZ</name>
<evidence type="ECO:0000313" key="2">
    <source>
        <dbReference type="EMBL" id="EQD29317.1"/>
    </source>
</evidence>
<dbReference type="InterPro" id="IPR011059">
    <property type="entry name" value="Metal-dep_hydrolase_composite"/>
</dbReference>
<reference evidence="2" key="2">
    <citation type="journal article" date="2014" name="ISME J.">
        <title>Microbial stratification in low pH oxic and suboxic macroscopic growths along an acid mine drainage.</title>
        <authorList>
            <person name="Mendez-Garcia C."/>
            <person name="Mesa V."/>
            <person name="Sprenger R.R."/>
            <person name="Richter M."/>
            <person name="Diez M.S."/>
            <person name="Solano J."/>
            <person name="Bargiela R."/>
            <person name="Golyshina O.V."/>
            <person name="Manteca A."/>
            <person name="Ramos J.L."/>
            <person name="Gallego J.R."/>
            <person name="Llorente I."/>
            <person name="Martins Dos Santos V.A."/>
            <person name="Jensen O.N."/>
            <person name="Pelaez A.I."/>
            <person name="Sanchez J."/>
            <person name="Ferrer M."/>
        </authorList>
    </citation>
    <scope>NUCLEOTIDE SEQUENCE</scope>
</reference>
<protein>
    <submittedName>
        <fullName evidence="2">Hydroxydechloroatrazine ethylaminohydrolase</fullName>
    </submittedName>
</protein>
<dbReference type="SUPFAM" id="SSF51556">
    <property type="entry name" value="Metallo-dependent hydrolases"/>
    <property type="match status" value="1"/>
</dbReference>
<feature type="non-terminal residue" evidence="2">
    <location>
        <position position="103"/>
    </location>
</feature>
<keyword evidence="1 2" id="KW-0378">Hydrolase</keyword>
<evidence type="ECO:0000256" key="1">
    <source>
        <dbReference type="ARBA" id="ARBA00022801"/>
    </source>
</evidence>
<dbReference type="Gene3D" id="2.30.40.10">
    <property type="entry name" value="Urease, subunit C, domain 1"/>
    <property type="match status" value="1"/>
</dbReference>
<dbReference type="AlphaFoldDB" id="T0YC00"/>
<comment type="caution">
    <text evidence="2">The sequence shown here is derived from an EMBL/GenBank/DDBJ whole genome shotgun (WGS) entry which is preliminary data.</text>
</comment>
<dbReference type="PANTHER" id="PTHR43794">
    <property type="entry name" value="AMINOHYDROLASE SSNA-RELATED"/>
    <property type="match status" value="1"/>
</dbReference>
<gene>
    <name evidence="2" type="ORF">B2A_14546</name>
</gene>
<sequence>MITDALLVTQDAERRIVRGDLRIEQGRFTHVGPHAPKEGAESIDGRGFAAVPGFINTHGHVAMAPLRGIADDRDLGGFLDVLFRLDADRTEADVEAGARAGSR</sequence>
<dbReference type="GO" id="GO:0016810">
    <property type="term" value="F:hydrolase activity, acting on carbon-nitrogen (but not peptide) bonds"/>
    <property type="evidence" value="ECO:0007669"/>
    <property type="project" value="InterPro"/>
</dbReference>